<protein>
    <submittedName>
        <fullName evidence="3">Antigen-presenting glycoprotein CD1d2</fullName>
    </submittedName>
</protein>
<reference evidence="3 4" key="1">
    <citation type="submission" date="2015-12" db="EMBL/GenBank/DDBJ databases">
        <title>The genome of Folsomia candida.</title>
        <authorList>
            <person name="Faddeeva A."/>
            <person name="Derks M.F."/>
            <person name="Anvar Y."/>
            <person name="Smit S."/>
            <person name="Van Straalen N."/>
            <person name="Roelofs D."/>
        </authorList>
    </citation>
    <scope>NUCLEOTIDE SEQUENCE [LARGE SCALE GENOMIC DNA]</scope>
    <source>
        <strain evidence="3 4">VU population</strain>
        <tissue evidence="3">Whole body</tissue>
    </source>
</reference>
<dbReference type="AlphaFoldDB" id="A0A226DF01"/>
<accession>A0A226DF01</accession>
<evidence type="ECO:0000313" key="4">
    <source>
        <dbReference type="Proteomes" id="UP000198287"/>
    </source>
</evidence>
<dbReference type="EMBL" id="LNIX01000023">
    <property type="protein sequence ID" value="OXA43287.1"/>
    <property type="molecule type" value="Genomic_DNA"/>
</dbReference>
<evidence type="ECO:0000256" key="1">
    <source>
        <dbReference type="SAM" id="Phobius"/>
    </source>
</evidence>
<evidence type="ECO:0000313" key="3">
    <source>
        <dbReference type="EMBL" id="OXA43287.1"/>
    </source>
</evidence>
<keyword evidence="1" id="KW-1133">Transmembrane helix</keyword>
<feature type="transmembrane region" description="Helical" evidence="1">
    <location>
        <begin position="226"/>
        <end position="250"/>
    </location>
</feature>
<sequence length="259" mass="29113">MLKLILLFFFSIVHSQNVPLALSRDILQSCLSCLKTEENLFLIRGGDEICVPCHKFPNKDDEEFIALHFVAFPEFFWCRFLITSFHGRDVGCGNFGELPVHLLNAWMDDSSLNISQFVFNWPFLQQSLLEIPTTTPLTPEQSTIMTTTIPSSAEIPSSEQTTTISFSETTPMSPTTSPIIPVHEVSDDETVNQATIHSSPFVTENTEPDTARTTGKESTEQVGASWWVWCSIGYVSGMLTWVVIWVLVIISSWKQILAM</sequence>
<evidence type="ECO:0000256" key="2">
    <source>
        <dbReference type="SAM" id="SignalP"/>
    </source>
</evidence>
<feature type="signal peptide" evidence="2">
    <location>
        <begin position="1"/>
        <end position="15"/>
    </location>
</feature>
<dbReference type="Proteomes" id="UP000198287">
    <property type="component" value="Unassembled WGS sequence"/>
</dbReference>
<keyword evidence="2" id="KW-0732">Signal</keyword>
<keyword evidence="4" id="KW-1185">Reference proteome</keyword>
<feature type="chain" id="PRO_5013325133" evidence="2">
    <location>
        <begin position="16"/>
        <end position="259"/>
    </location>
</feature>
<keyword evidence="1" id="KW-0812">Transmembrane</keyword>
<comment type="caution">
    <text evidence="3">The sequence shown here is derived from an EMBL/GenBank/DDBJ whole genome shotgun (WGS) entry which is preliminary data.</text>
</comment>
<gene>
    <name evidence="3" type="ORF">Fcan01_21928</name>
</gene>
<proteinExistence type="predicted"/>
<name>A0A226DF01_FOLCA</name>
<organism evidence="3 4">
    <name type="scientific">Folsomia candida</name>
    <name type="common">Springtail</name>
    <dbReference type="NCBI Taxonomy" id="158441"/>
    <lineage>
        <taxon>Eukaryota</taxon>
        <taxon>Metazoa</taxon>
        <taxon>Ecdysozoa</taxon>
        <taxon>Arthropoda</taxon>
        <taxon>Hexapoda</taxon>
        <taxon>Collembola</taxon>
        <taxon>Entomobryomorpha</taxon>
        <taxon>Isotomoidea</taxon>
        <taxon>Isotomidae</taxon>
        <taxon>Proisotominae</taxon>
        <taxon>Folsomia</taxon>
    </lineage>
</organism>
<keyword evidence="1" id="KW-0472">Membrane</keyword>